<dbReference type="EMBL" id="JBHTGQ010000041">
    <property type="protein sequence ID" value="MFC7751251.1"/>
    <property type="molecule type" value="Genomic_DNA"/>
</dbReference>
<name>A0ABW2V8Y8_9BACL</name>
<dbReference type="Gene3D" id="3.30.9.10">
    <property type="entry name" value="D-Amino Acid Oxidase, subunit A, domain 2"/>
    <property type="match status" value="1"/>
</dbReference>
<keyword evidence="3 7" id="KW-0560">Oxidoreductase</keyword>
<dbReference type="Proteomes" id="UP001596528">
    <property type="component" value="Unassembled WGS sequence"/>
</dbReference>
<dbReference type="GO" id="GO:0043799">
    <property type="term" value="F:glycine oxidase activity"/>
    <property type="evidence" value="ECO:0007669"/>
    <property type="project" value="UniProtKB-EC"/>
</dbReference>
<dbReference type="PANTHER" id="PTHR13847">
    <property type="entry name" value="SARCOSINE DEHYDROGENASE-RELATED"/>
    <property type="match status" value="1"/>
</dbReference>
<dbReference type="InterPro" id="IPR036188">
    <property type="entry name" value="FAD/NAD-bd_sf"/>
</dbReference>
<dbReference type="InterPro" id="IPR012727">
    <property type="entry name" value="Gly_oxidase_ThiO"/>
</dbReference>
<dbReference type="SUPFAM" id="SSF51905">
    <property type="entry name" value="FAD/NAD(P)-binding domain"/>
    <property type="match status" value="1"/>
</dbReference>
<comment type="caution">
    <text evidence="7">The sequence shown here is derived from an EMBL/GenBank/DDBJ whole genome shotgun (WGS) entry which is preliminary data.</text>
</comment>
<reference evidence="8" key="1">
    <citation type="journal article" date="2019" name="Int. J. Syst. Evol. Microbiol.">
        <title>The Global Catalogue of Microorganisms (GCM) 10K type strain sequencing project: providing services to taxonomists for standard genome sequencing and annotation.</title>
        <authorList>
            <consortium name="The Broad Institute Genomics Platform"/>
            <consortium name="The Broad Institute Genome Sequencing Center for Infectious Disease"/>
            <person name="Wu L."/>
            <person name="Ma J."/>
        </authorList>
    </citation>
    <scope>NUCLEOTIDE SEQUENCE [LARGE SCALE GENOMIC DNA]</scope>
    <source>
        <strain evidence="8">JCM 18657</strain>
    </source>
</reference>
<evidence type="ECO:0000256" key="1">
    <source>
        <dbReference type="ARBA" id="ARBA00004948"/>
    </source>
</evidence>
<dbReference type="EC" id="1.4.3.19" evidence="5"/>
<keyword evidence="2" id="KW-0784">Thiamine biosynthesis</keyword>
<dbReference type="SUPFAM" id="SSF54373">
    <property type="entry name" value="FAD-linked reductases, C-terminal domain"/>
    <property type="match status" value="1"/>
</dbReference>
<gene>
    <name evidence="7" type="primary">thiO</name>
    <name evidence="7" type="ORF">ACFQWB_15125</name>
</gene>
<dbReference type="Pfam" id="PF01266">
    <property type="entry name" value="DAO"/>
    <property type="match status" value="1"/>
</dbReference>
<keyword evidence="8" id="KW-1185">Reference proteome</keyword>
<evidence type="ECO:0000256" key="4">
    <source>
        <dbReference type="ARBA" id="ARBA00049872"/>
    </source>
</evidence>
<evidence type="ECO:0000256" key="2">
    <source>
        <dbReference type="ARBA" id="ARBA00022977"/>
    </source>
</evidence>
<comment type="catalytic activity">
    <reaction evidence="4">
        <text>glycine + O2 + H2O = glyoxylate + H2O2 + NH4(+)</text>
        <dbReference type="Rhea" id="RHEA:11532"/>
        <dbReference type="ChEBI" id="CHEBI:15377"/>
        <dbReference type="ChEBI" id="CHEBI:15379"/>
        <dbReference type="ChEBI" id="CHEBI:16240"/>
        <dbReference type="ChEBI" id="CHEBI:28938"/>
        <dbReference type="ChEBI" id="CHEBI:36655"/>
        <dbReference type="ChEBI" id="CHEBI:57305"/>
        <dbReference type="EC" id="1.4.3.19"/>
    </reaction>
</comment>
<evidence type="ECO:0000259" key="6">
    <source>
        <dbReference type="Pfam" id="PF01266"/>
    </source>
</evidence>
<protein>
    <recommendedName>
        <fullName evidence="5">glycine oxidase</fullName>
        <ecNumber evidence="5">1.4.3.19</ecNumber>
    </recommendedName>
</protein>
<evidence type="ECO:0000313" key="8">
    <source>
        <dbReference type="Proteomes" id="UP001596528"/>
    </source>
</evidence>
<accession>A0ABW2V8Y8</accession>
<evidence type="ECO:0000256" key="5">
    <source>
        <dbReference type="ARBA" id="ARBA00050018"/>
    </source>
</evidence>
<sequence length="375" mass="40205">MTTYDAAIAGGGIIGLSVAYELAKTGRKVAVVDRGPLHGEAVSAAAGMLGAEAESHHGGAFFEMCKWSRGLYRSWAEELKDRSGVSIEYVPEGIIRAALDEADEAELLARAAWNSEAEWLSPEEIVRMEPEVASGELRGGYYFRHDHQVHPLRLATALRRACAALDVAFHEDRPVTSLLKEGNRVTGLQTSAGPIFAQQTIVAAGSWSSSLLSPHGIDLPVFPVKGQCYSVAPEKPLTRRTLFVQGCYLVPKMDGTIWVGATQEEAGYDKTPTVGAMAALHAKAVRLLPAMERARFVRTWAGLRPGTPDGLPWIGFVPGVDGLLVATGHYRNGILLAPATGRLVKELASGEPCSFPIDHCSPARSADGRGEIIRS</sequence>
<dbReference type="Gene3D" id="3.50.50.60">
    <property type="entry name" value="FAD/NAD(P)-binding domain"/>
    <property type="match status" value="1"/>
</dbReference>
<evidence type="ECO:0000256" key="3">
    <source>
        <dbReference type="ARBA" id="ARBA00023002"/>
    </source>
</evidence>
<dbReference type="PANTHER" id="PTHR13847:SF289">
    <property type="entry name" value="GLYCINE OXIDASE"/>
    <property type="match status" value="1"/>
</dbReference>
<comment type="pathway">
    <text evidence="1">Cofactor biosynthesis; thiamine diphosphate biosynthesis.</text>
</comment>
<feature type="domain" description="FAD dependent oxidoreductase" evidence="6">
    <location>
        <begin position="5"/>
        <end position="347"/>
    </location>
</feature>
<proteinExistence type="predicted"/>
<dbReference type="InterPro" id="IPR006076">
    <property type="entry name" value="FAD-dep_OxRdtase"/>
</dbReference>
<evidence type="ECO:0000313" key="7">
    <source>
        <dbReference type="EMBL" id="MFC7751251.1"/>
    </source>
</evidence>
<dbReference type="NCBIfam" id="TIGR02352">
    <property type="entry name" value="thiamin_ThiO"/>
    <property type="match status" value="1"/>
</dbReference>
<dbReference type="RefSeq" id="WP_138788627.1">
    <property type="nucleotide sequence ID" value="NZ_JBHTGQ010000041.1"/>
</dbReference>
<organism evidence="7 8">
    <name type="scientific">Paenibacillus thermoaerophilus</name>
    <dbReference type="NCBI Taxonomy" id="1215385"/>
    <lineage>
        <taxon>Bacteria</taxon>
        <taxon>Bacillati</taxon>
        <taxon>Bacillota</taxon>
        <taxon>Bacilli</taxon>
        <taxon>Bacillales</taxon>
        <taxon>Paenibacillaceae</taxon>
        <taxon>Paenibacillus</taxon>
    </lineage>
</organism>